<dbReference type="InterPro" id="IPR035093">
    <property type="entry name" value="RelE/ParE_toxin_dom_sf"/>
</dbReference>
<keyword evidence="2" id="KW-0614">Plasmid</keyword>
<proteinExistence type="predicted"/>
<evidence type="ECO:0000256" key="1">
    <source>
        <dbReference type="SAM" id="MobiDB-lite"/>
    </source>
</evidence>
<sequence>MIFATPGEILLPCTRQDPTWRSSAPGRERPEDSPTFKVRYRPTHTAFYTFADDEVLIQRVLHGSMDPLRHV</sequence>
<accession>A0A518BT81</accession>
<dbReference type="Proteomes" id="UP000316921">
    <property type="component" value="Plasmid pPla133_1"/>
</dbReference>
<evidence type="ECO:0000313" key="2">
    <source>
        <dbReference type="EMBL" id="QDU70178.1"/>
    </source>
</evidence>
<name>A0A518BT81_9BACT</name>
<dbReference type="Gene3D" id="3.30.2310.20">
    <property type="entry name" value="RelE-like"/>
    <property type="match status" value="1"/>
</dbReference>
<reference evidence="2 3" key="1">
    <citation type="submission" date="2019-02" db="EMBL/GenBank/DDBJ databases">
        <title>Deep-cultivation of Planctomycetes and their phenomic and genomic characterization uncovers novel biology.</title>
        <authorList>
            <person name="Wiegand S."/>
            <person name="Jogler M."/>
            <person name="Boedeker C."/>
            <person name="Pinto D."/>
            <person name="Vollmers J."/>
            <person name="Rivas-Marin E."/>
            <person name="Kohn T."/>
            <person name="Peeters S.H."/>
            <person name="Heuer A."/>
            <person name="Rast P."/>
            <person name="Oberbeckmann S."/>
            <person name="Bunk B."/>
            <person name="Jeske O."/>
            <person name="Meyerdierks A."/>
            <person name="Storesund J.E."/>
            <person name="Kallscheuer N."/>
            <person name="Luecker S."/>
            <person name="Lage O.M."/>
            <person name="Pohl T."/>
            <person name="Merkel B.J."/>
            <person name="Hornburger P."/>
            <person name="Mueller R.-W."/>
            <person name="Bruemmer F."/>
            <person name="Labrenz M."/>
            <person name="Spormann A.M."/>
            <person name="Op den Camp H."/>
            <person name="Overmann J."/>
            <person name="Amann R."/>
            <person name="Jetten M.S.M."/>
            <person name="Mascher T."/>
            <person name="Medema M.H."/>
            <person name="Devos D.P."/>
            <person name="Kaster A.-K."/>
            <person name="Ovreas L."/>
            <person name="Rohde M."/>
            <person name="Galperin M.Y."/>
            <person name="Jogler C."/>
        </authorList>
    </citation>
    <scope>NUCLEOTIDE SEQUENCE [LARGE SCALE GENOMIC DNA]</scope>
    <source>
        <strain evidence="2 3">Pla133</strain>
        <plasmid evidence="3">ppla133_1</plasmid>
    </source>
</reference>
<geneLocation type="plasmid" evidence="3">
    <name>ppla133_1</name>
</geneLocation>
<organism evidence="2 3">
    <name type="scientific">Engelhardtia mirabilis</name>
    <dbReference type="NCBI Taxonomy" id="2528011"/>
    <lineage>
        <taxon>Bacteria</taxon>
        <taxon>Pseudomonadati</taxon>
        <taxon>Planctomycetota</taxon>
        <taxon>Planctomycetia</taxon>
        <taxon>Planctomycetia incertae sedis</taxon>
        <taxon>Engelhardtia</taxon>
    </lineage>
</organism>
<protein>
    <submittedName>
        <fullName evidence="2">Uncharacterized protein</fullName>
    </submittedName>
</protein>
<feature type="region of interest" description="Disordered" evidence="1">
    <location>
        <begin position="14"/>
        <end position="36"/>
    </location>
</feature>
<gene>
    <name evidence="2" type="ORF">Pla133_53020</name>
</gene>
<dbReference type="EMBL" id="CP036288">
    <property type="protein sequence ID" value="QDU70178.1"/>
    <property type="molecule type" value="Genomic_DNA"/>
</dbReference>
<evidence type="ECO:0000313" key="3">
    <source>
        <dbReference type="Proteomes" id="UP000316921"/>
    </source>
</evidence>
<dbReference type="AlphaFoldDB" id="A0A518BT81"/>
<dbReference type="KEGG" id="pbap:Pla133_53020"/>
<keyword evidence="3" id="KW-1185">Reference proteome</keyword>